<dbReference type="InterPro" id="IPR014730">
    <property type="entry name" value="ETF_a/b_N"/>
</dbReference>
<dbReference type="InterPro" id="IPR001308">
    <property type="entry name" value="ETF_a/FixB"/>
</dbReference>
<gene>
    <name evidence="5" type="ORF">UFOPK2754_00160</name>
    <name evidence="6" type="ORF">UFOPK3139_00474</name>
    <name evidence="7" type="ORF">UFOPK3543_01535</name>
    <name evidence="8" type="ORF">UFOPK3967_02754</name>
</gene>
<dbReference type="EMBL" id="CAFABA010000012">
    <property type="protein sequence ID" value="CAB4817561.1"/>
    <property type="molecule type" value="Genomic_DNA"/>
</dbReference>
<dbReference type="InterPro" id="IPR014731">
    <property type="entry name" value="ETF_asu_C"/>
</dbReference>
<dbReference type="FunFam" id="3.40.50.1220:FF:000001">
    <property type="entry name" value="Electron transfer flavoprotein, alpha subunit"/>
    <property type="match status" value="1"/>
</dbReference>
<feature type="domain" description="Electron transfer flavoprotein alpha/beta-subunit N-terminal" evidence="4">
    <location>
        <begin position="6"/>
        <end position="188"/>
    </location>
</feature>
<evidence type="ECO:0000256" key="1">
    <source>
        <dbReference type="ARBA" id="ARBA00005817"/>
    </source>
</evidence>
<dbReference type="EMBL" id="CAEZYR010000003">
    <property type="protein sequence ID" value="CAB4726235.1"/>
    <property type="molecule type" value="Genomic_DNA"/>
</dbReference>
<dbReference type="PANTHER" id="PTHR43153:SF1">
    <property type="entry name" value="ELECTRON TRANSFER FLAVOPROTEIN SUBUNIT ALPHA, MITOCHONDRIAL"/>
    <property type="match status" value="1"/>
</dbReference>
<dbReference type="EMBL" id="CAFBOS010000236">
    <property type="protein sequence ID" value="CAB5020811.1"/>
    <property type="molecule type" value="Genomic_DNA"/>
</dbReference>
<dbReference type="SUPFAM" id="SSF52402">
    <property type="entry name" value="Adenine nucleotide alpha hydrolases-like"/>
    <property type="match status" value="1"/>
</dbReference>
<sequence length="323" mass="32070">MGLSKVWVFGEAADGKVATITLEILAKARELSDDVTVIYGGGDAPAIAATLGAHGATSVLATGDLGGGLLGVAVASALAAVIAAGDGPAAILLGTTQDGRDVAGRLSVKIDAPVITNVVDLELAGDKIVGTEPVFGGVTNVKTTFTTDKPQIVLVRPKSFAAEPSGGAPAAVGVLAVPDLGATGGAKVTSRFVEEATGPKLDEAAVVVSGGRGLGESGNYALIETLAKLLKAAPGASRAIVDAGWVPYSYQVGQTGKVVKPSVYLAAGISGATQHLVGMKGSKNIIAINKDGEAPIFGVADLGIVGDVHKVLPKLIEALQARG</sequence>
<accession>A0A6J6Z6W8</accession>
<dbReference type="GO" id="GO:0050660">
    <property type="term" value="F:flavin adenine dinucleotide binding"/>
    <property type="evidence" value="ECO:0007669"/>
    <property type="project" value="InterPro"/>
</dbReference>
<dbReference type="SMART" id="SM00893">
    <property type="entry name" value="ETF"/>
    <property type="match status" value="1"/>
</dbReference>
<keyword evidence="2" id="KW-0285">Flavoprotein</keyword>
<keyword evidence="3" id="KW-0274">FAD</keyword>
<dbReference type="GO" id="GO:0033539">
    <property type="term" value="P:fatty acid beta-oxidation using acyl-CoA dehydrogenase"/>
    <property type="evidence" value="ECO:0007669"/>
    <property type="project" value="TreeGrafter"/>
</dbReference>
<dbReference type="PANTHER" id="PTHR43153">
    <property type="entry name" value="ELECTRON TRANSFER FLAVOPROTEIN ALPHA"/>
    <property type="match status" value="1"/>
</dbReference>
<evidence type="ECO:0000256" key="3">
    <source>
        <dbReference type="ARBA" id="ARBA00022827"/>
    </source>
</evidence>
<dbReference type="EMBL" id="CAFBMH010000053">
    <property type="protein sequence ID" value="CAB4911490.1"/>
    <property type="molecule type" value="Genomic_DNA"/>
</dbReference>
<protein>
    <submittedName>
        <fullName evidence="6">Unannotated protein</fullName>
    </submittedName>
</protein>
<dbReference type="SUPFAM" id="SSF52467">
    <property type="entry name" value="DHS-like NAD/FAD-binding domain"/>
    <property type="match status" value="1"/>
</dbReference>
<dbReference type="InterPro" id="IPR029035">
    <property type="entry name" value="DHS-like_NAD/FAD-binding_dom"/>
</dbReference>
<dbReference type="AlphaFoldDB" id="A0A6J6Z6W8"/>
<evidence type="ECO:0000313" key="5">
    <source>
        <dbReference type="EMBL" id="CAB4726235.1"/>
    </source>
</evidence>
<evidence type="ECO:0000313" key="6">
    <source>
        <dbReference type="EMBL" id="CAB4817561.1"/>
    </source>
</evidence>
<dbReference type="GO" id="GO:0009055">
    <property type="term" value="F:electron transfer activity"/>
    <property type="evidence" value="ECO:0007669"/>
    <property type="project" value="InterPro"/>
</dbReference>
<dbReference type="Gene3D" id="3.40.50.620">
    <property type="entry name" value="HUPs"/>
    <property type="match status" value="1"/>
</dbReference>
<evidence type="ECO:0000256" key="2">
    <source>
        <dbReference type="ARBA" id="ARBA00022630"/>
    </source>
</evidence>
<dbReference type="Gene3D" id="3.40.50.1220">
    <property type="entry name" value="TPP-binding domain"/>
    <property type="match status" value="1"/>
</dbReference>
<evidence type="ECO:0000313" key="7">
    <source>
        <dbReference type="EMBL" id="CAB4911490.1"/>
    </source>
</evidence>
<evidence type="ECO:0000259" key="4">
    <source>
        <dbReference type="SMART" id="SM00893"/>
    </source>
</evidence>
<organism evidence="6">
    <name type="scientific">freshwater metagenome</name>
    <dbReference type="NCBI Taxonomy" id="449393"/>
    <lineage>
        <taxon>unclassified sequences</taxon>
        <taxon>metagenomes</taxon>
        <taxon>ecological metagenomes</taxon>
    </lineage>
</organism>
<name>A0A6J6Z6W8_9ZZZZ</name>
<dbReference type="PIRSF" id="PIRSF000089">
    <property type="entry name" value="Electra_flavoP_a"/>
    <property type="match status" value="1"/>
</dbReference>
<evidence type="ECO:0000313" key="8">
    <source>
        <dbReference type="EMBL" id="CAB5020811.1"/>
    </source>
</evidence>
<dbReference type="Pfam" id="PF01012">
    <property type="entry name" value="ETF"/>
    <property type="match status" value="1"/>
</dbReference>
<proteinExistence type="inferred from homology"/>
<dbReference type="Pfam" id="PF00766">
    <property type="entry name" value="ETF_alpha"/>
    <property type="match status" value="1"/>
</dbReference>
<reference evidence="6" key="1">
    <citation type="submission" date="2020-05" db="EMBL/GenBank/DDBJ databases">
        <authorList>
            <person name="Chiriac C."/>
            <person name="Salcher M."/>
            <person name="Ghai R."/>
            <person name="Kavagutti S V."/>
        </authorList>
    </citation>
    <scope>NUCLEOTIDE SEQUENCE</scope>
</reference>
<comment type="similarity">
    <text evidence="1">Belongs to the ETF alpha-subunit/FixB family.</text>
</comment>
<dbReference type="InterPro" id="IPR014729">
    <property type="entry name" value="Rossmann-like_a/b/a_fold"/>
</dbReference>